<comment type="caution">
    <text evidence="1">The sequence shown here is derived from an EMBL/GenBank/DDBJ whole genome shotgun (WGS) entry which is preliminary data.</text>
</comment>
<reference evidence="1 2" key="1">
    <citation type="submission" date="2019-11" db="EMBL/GenBank/DDBJ databases">
        <title>Whole genome sequence of Oryza granulata.</title>
        <authorList>
            <person name="Li W."/>
        </authorList>
    </citation>
    <scope>NUCLEOTIDE SEQUENCE [LARGE SCALE GENOMIC DNA]</scope>
    <source>
        <strain evidence="2">cv. Menghai</strain>
        <tissue evidence="1">Leaf</tissue>
    </source>
</reference>
<evidence type="ECO:0000313" key="2">
    <source>
        <dbReference type="Proteomes" id="UP000479710"/>
    </source>
</evidence>
<sequence>MVFSPVDSTPCIIDVPKVPISVTGSGLRPGLIHHEHCEGLGAVSYPVTSSTTLLYAKSGDPQDVMSPCEMRKRQGGSTDVCDCLRASDPGSWRSKAYHPNKRCPDSRVLGVIPIVGRLVGVRHLFELAQAWAGPEVSTAISETLGLKYCVLGGYSLCPLE</sequence>
<name>A0A6G1CW53_9ORYZ</name>
<keyword evidence="2" id="KW-1185">Reference proteome</keyword>
<accession>A0A6G1CW53</accession>
<protein>
    <submittedName>
        <fullName evidence="1">Uncharacterized protein</fullName>
    </submittedName>
</protein>
<evidence type="ECO:0000313" key="1">
    <source>
        <dbReference type="EMBL" id="KAF0904708.1"/>
    </source>
</evidence>
<proteinExistence type="predicted"/>
<dbReference type="AlphaFoldDB" id="A0A6G1CW53"/>
<dbReference type="EMBL" id="SPHZ02000008">
    <property type="protein sequence ID" value="KAF0904708.1"/>
    <property type="molecule type" value="Genomic_DNA"/>
</dbReference>
<gene>
    <name evidence="1" type="ORF">E2562_036173</name>
</gene>
<organism evidence="1 2">
    <name type="scientific">Oryza meyeriana var. granulata</name>
    <dbReference type="NCBI Taxonomy" id="110450"/>
    <lineage>
        <taxon>Eukaryota</taxon>
        <taxon>Viridiplantae</taxon>
        <taxon>Streptophyta</taxon>
        <taxon>Embryophyta</taxon>
        <taxon>Tracheophyta</taxon>
        <taxon>Spermatophyta</taxon>
        <taxon>Magnoliopsida</taxon>
        <taxon>Liliopsida</taxon>
        <taxon>Poales</taxon>
        <taxon>Poaceae</taxon>
        <taxon>BOP clade</taxon>
        <taxon>Oryzoideae</taxon>
        <taxon>Oryzeae</taxon>
        <taxon>Oryzinae</taxon>
        <taxon>Oryza</taxon>
        <taxon>Oryza meyeriana</taxon>
    </lineage>
</organism>
<dbReference type="Proteomes" id="UP000479710">
    <property type="component" value="Unassembled WGS sequence"/>
</dbReference>